<keyword evidence="3" id="KW-1185">Reference proteome</keyword>
<dbReference type="Proteomes" id="UP000006852">
    <property type="component" value="Chromosome"/>
</dbReference>
<dbReference type="AlphaFoldDB" id="F2NYB9"/>
<organism evidence="2 3">
    <name type="scientific">Treponema succinifaciens (strain ATCC 33096 / DSM 2489 / 6091)</name>
    <dbReference type="NCBI Taxonomy" id="869209"/>
    <lineage>
        <taxon>Bacteria</taxon>
        <taxon>Pseudomonadati</taxon>
        <taxon>Spirochaetota</taxon>
        <taxon>Spirochaetia</taxon>
        <taxon>Spirochaetales</taxon>
        <taxon>Treponemataceae</taxon>
        <taxon>Treponema</taxon>
    </lineage>
</organism>
<dbReference type="GeneID" id="302998391"/>
<dbReference type="RefSeq" id="WP_013701427.1">
    <property type="nucleotide sequence ID" value="NC_015385.1"/>
</dbReference>
<reference evidence="3" key="2">
    <citation type="submission" date="2011-04" db="EMBL/GenBank/DDBJ databases">
        <title>The complete genome of chromosome of Treponema succinifaciens DSM 2489.</title>
        <authorList>
            <person name="Lucas S."/>
            <person name="Copeland A."/>
            <person name="Lapidus A."/>
            <person name="Bruce D."/>
            <person name="Goodwin L."/>
            <person name="Pitluck S."/>
            <person name="Peters L."/>
            <person name="Kyrpides N."/>
            <person name="Mavromatis K."/>
            <person name="Ivanova N."/>
            <person name="Ovchinnikova G."/>
            <person name="Teshima H."/>
            <person name="Detter J.C."/>
            <person name="Tapia R."/>
            <person name="Han C."/>
            <person name="Land M."/>
            <person name="Hauser L."/>
            <person name="Markowitz V."/>
            <person name="Cheng J.-F."/>
            <person name="Hugenholtz P."/>
            <person name="Woyke T."/>
            <person name="Wu D."/>
            <person name="Gronow S."/>
            <person name="Wellnitz S."/>
            <person name="Brambilla E."/>
            <person name="Klenk H.-P."/>
            <person name="Eisen J.A."/>
        </authorList>
    </citation>
    <scope>NUCLEOTIDE SEQUENCE [LARGE SCALE GENOMIC DNA]</scope>
    <source>
        <strain evidence="3">ATCC 33096 / DSM 2489 / 6091</strain>
    </source>
</reference>
<name>F2NYB9_TRES6</name>
<dbReference type="EMBL" id="CP002631">
    <property type="protein sequence ID" value="AEB14140.1"/>
    <property type="molecule type" value="Genomic_DNA"/>
</dbReference>
<evidence type="ECO:0000313" key="3">
    <source>
        <dbReference type="Proteomes" id="UP000006852"/>
    </source>
</evidence>
<evidence type="ECO:0008006" key="4">
    <source>
        <dbReference type="Google" id="ProtNLM"/>
    </source>
</evidence>
<dbReference type="KEGG" id="tsu:Tresu_1232"/>
<evidence type="ECO:0000313" key="2">
    <source>
        <dbReference type="EMBL" id="AEB14140.1"/>
    </source>
</evidence>
<accession>F2NYB9</accession>
<dbReference type="HOGENOM" id="CLU_949775_0_0_12"/>
<sequence length="293" mass="32049">MKKTFVALVVFLMLCVAAVSAKSSGLGSLGKNLSALSGNAKPAEGTVPEGREILPAIFAVMYSDGSGSEKSDGIMYLSKADFDAGTYTVSQKIIMKGPLGVLQRQDSEIDISVNESQFSVETKKLATCNSDKNGNPKGDWIEATASGKSKLNKILADEISRNLNLSDKEYAEFENKAYTDFGVLQSVASTSSNKLKAKLWFKKHPVEKKSMETKVLVSSVDESKAENYAYKVSCLYVPLDKKLDPVIVNYYSNNDEVIGFNPDSLVEIKGKISKINFDEYSMTYKISSIDIEE</sequence>
<reference evidence="2 3" key="1">
    <citation type="journal article" date="2011" name="Stand. Genomic Sci.">
        <title>Complete genome sequence of Treponema succinifaciens type strain (6091).</title>
        <authorList>
            <person name="Han C."/>
            <person name="Gronow S."/>
            <person name="Teshima H."/>
            <person name="Lapidus A."/>
            <person name="Nolan M."/>
            <person name="Lucas S."/>
            <person name="Hammon N."/>
            <person name="Deshpande S."/>
            <person name="Cheng J.F."/>
            <person name="Zeytun A."/>
            <person name="Tapia R."/>
            <person name="Goodwin L."/>
            <person name="Pitluck S."/>
            <person name="Liolios K."/>
            <person name="Pagani I."/>
            <person name="Ivanova N."/>
            <person name="Mavromatis K."/>
            <person name="Mikhailova N."/>
            <person name="Huntemann M."/>
            <person name="Pati A."/>
            <person name="Chen A."/>
            <person name="Palaniappan K."/>
            <person name="Land M."/>
            <person name="Hauser L."/>
            <person name="Brambilla E.M."/>
            <person name="Rohde M."/>
            <person name="Goker M."/>
            <person name="Woyke T."/>
            <person name="Bristow J."/>
            <person name="Eisen J.A."/>
            <person name="Markowitz V."/>
            <person name="Hugenholtz P."/>
            <person name="Kyrpides N.C."/>
            <person name="Klenk H.P."/>
            <person name="Detter J.C."/>
        </authorList>
    </citation>
    <scope>NUCLEOTIDE SEQUENCE [LARGE SCALE GENOMIC DNA]</scope>
    <source>
        <strain evidence="3">ATCC 33096 / DSM 2489 / 6091</strain>
    </source>
</reference>
<feature type="chain" id="PRO_5003283036" description="Lipoprotein" evidence="1">
    <location>
        <begin position="22"/>
        <end position="293"/>
    </location>
</feature>
<evidence type="ECO:0000256" key="1">
    <source>
        <dbReference type="SAM" id="SignalP"/>
    </source>
</evidence>
<gene>
    <name evidence="2" type="ordered locus">Tresu_1232</name>
</gene>
<dbReference type="eggNOG" id="ENOG5031E0S">
    <property type="taxonomic scope" value="Bacteria"/>
</dbReference>
<protein>
    <recommendedName>
        <fullName evidence="4">Lipoprotein</fullName>
    </recommendedName>
</protein>
<keyword evidence="1" id="KW-0732">Signal</keyword>
<feature type="signal peptide" evidence="1">
    <location>
        <begin position="1"/>
        <end position="21"/>
    </location>
</feature>
<proteinExistence type="predicted"/>